<gene>
    <name evidence="3" type="ORF">KV203_15100</name>
</gene>
<keyword evidence="2" id="KW-0472">Membrane</keyword>
<feature type="transmembrane region" description="Helical" evidence="2">
    <location>
        <begin position="443"/>
        <end position="469"/>
    </location>
</feature>
<dbReference type="PANTHER" id="PTHR32063">
    <property type="match status" value="1"/>
</dbReference>
<dbReference type="Proteomes" id="UP000887023">
    <property type="component" value="Chromosome"/>
</dbReference>
<feature type="transmembrane region" description="Helical" evidence="2">
    <location>
        <begin position="398"/>
        <end position="422"/>
    </location>
</feature>
<feature type="transmembrane region" description="Helical" evidence="2">
    <location>
        <begin position="914"/>
        <end position="934"/>
    </location>
</feature>
<feature type="transmembrane region" description="Helical" evidence="2">
    <location>
        <begin position="346"/>
        <end position="365"/>
    </location>
</feature>
<keyword evidence="2" id="KW-1133">Transmembrane helix</keyword>
<evidence type="ECO:0000256" key="2">
    <source>
        <dbReference type="SAM" id="Phobius"/>
    </source>
</evidence>
<organism evidence="3 4">
    <name type="scientific">Skermania pinensis</name>
    <dbReference type="NCBI Taxonomy" id="39122"/>
    <lineage>
        <taxon>Bacteria</taxon>
        <taxon>Bacillati</taxon>
        <taxon>Actinomycetota</taxon>
        <taxon>Actinomycetes</taxon>
        <taxon>Mycobacteriales</taxon>
        <taxon>Gordoniaceae</taxon>
        <taxon>Skermania</taxon>
    </lineage>
</organism>
<feature type="transmembrane region" description="Helical" evidence="2">
    <location>
        <begin position="475"/>
        <end position="502"/>
    </location>
</feature>
<feature type="compositionally biased region" description="Low complexity" evidence="1">
    <location>
        <begin position="1058"/>
        <end position="1080"/>
    </location>
</feature>
<dbReference type="PRINTS" id="PR00702">
    <property type="entry name" value="ACRIFLAVINRP"/>
</dbReference>
<evidence type="ECO:0000256" key="1">
    <source>
        <dbReference type="SAM" id="MobiDB-lite"/>
    </source>
</evidence>
<feature type="transmembrane region" description="Helical" evidence="2">
    <location>
        <begin position="1017"/>
        <end position="1041"/>
    </location>
</feature>
<feature type="transmembrane region" description="Helical" evidence="2">
    <location>
        <begin position="888"/>
        <end position="907"/>
    </location>
</feature>
<dbReference type="SUPFAM" id="SSF82693">
    <property type="entry name" value="Multidrug efflux transporter AcrB pore domain, PN1, PN2, PC1 and PC2 subdomains"/>
    <property type="match status" value="2"/>
</dbReference>
<dbReference type="Pfam" id="PF00873">
    <property type="entry name" value="ACR_tran"/>
    <property type="match status" value="1"/>
</dbReference>
<dbReference type="Gene3D" id="3.30.70.1320">
    <property type="entry name" value="Multidrug efflux transporter AcrB pore domain like"/>
    <property type="match status" value="1"/>
</dbReference>
<keyword evidence="4" id="KW-1185">Reference proteome</keyword>
<feature type="region of interest" description="Disordered" evidence="1">
    <location>
        <begin position="1051"/>
        <end position="1080"/>
    </location>
</feature>
<accession>A0ABX8S6V5</accession>
<feature type="transmembrane region" description="Helical" evidence="2">
    <location>
        <begin position="372"/>
        <end position="392"/>
    </location>
</feature>
<dbReference type="InterPro" id="IPR027463">
    <property type="entry name" value="AcrB_DN_DC_subdom"/>
</dbReference>
<dbReference type="RefSeq" id="WP_169797509.1">
    <property type="nucleotide sequence ID" value="NZ_CBCRUZ010000008.1"/>
</dbReference>
<keyword evidence="2" id="KW-0812">Transmembrane</keyword>
<dbReference type="InterPro" id="IPR001036">
    <property type="entry name" value="Acrflvin-R"/>
</dbReference>
<dbReference type="SUPFAM" id="SSF82714">
    <property type="entry name" value="Multidrug efflux transporter AcrB TolC docking domain, DN and DC subdomains"/>
    <property type="match status" value="2"/>
</dbReference>
<sequence>MFKLTSASLANRAVVGLLTVLIAAAGVFSLASLKQELFPDFSAPQTTVLTTAPGTSPEVVDQQITVPLARVLGQVDGVESVTSTSSSGVSAISLTTDFGLDEDKLTADVQEAVDSVAPQLPSGAKPQVTSGSLADLPAMTLTVSSDAPASELSDRLTNVAVPELRGIDGVRDVTVSGGTTKRVTVAPDAAALRARGLSTESISQALSANGSAMPVGSIVQDGGIVAVQVGSELTSIQDIENLPLTSAAAPGRSAPDQTAPGAGGVVTIGDVAKVSVEPNPVTSLTRVDGEPAVSVQITATADADLVSLSDDVNAELGSLETAIGGNAKFVVAGDQAPFISESIRHLAIEGGLGLLFAVLVILVFLRSARPTIVTAISIPLSIFTAFIGLYLRGYSLNIFTLGALTIAIGRVVDDSIVVIENIKRHLGYGESKLVAIRNGTREVSAAITASTIATVLVFVPIAIVGGFVGQLFRPFALTVAIAMLSSLAVALTIVPVLSYWFLSTPTTVPDPTSSADDVDGAPGVVPDELDHEEEPNLLQRYYLPMLRWTMRKPVAVILAAVVLLGGSLALIPRLGVEFLGDTGADSISVSQTFDSSLTIGEVTEQVAETEKLMLGVDGVENVIVTASLAGGGTSGATAGPPGMGASGDTTATYTVSTDADVDVTSVQDRLEDAVKALPNPDSVTVDAGSTGIGSSTVDVEITGTDEQTLRTAADQVTKALAGVPQATDLSNDLAADQPTLRVTVDRGKAAAYGLTEQAIAGAVSAAMTPRSVSKVSIDGQQLAVYLGGDTVTSRQDLTTLPLVAGVPGSPGAVTVGDVAAVDEVSGPSSVGRSGVDLVATVSLTPADGELGTVQTEVEKRLDALDLPDGVEVGIGGVSEQQSEAFGQLGLAMLVAVGLIFVLLVAVLRSLVQPFILMLSIPFAAIGSLGLLYLTGTALGVAALIGMLMLIGIVVTNAIVLMDLINQYRHRGLSVADAITKGAGRRVRPVVMTALATIFALMPMAIGVTGGSGFISKALAIVVIGGLISSTALTLLLVPAVYQIIEGRRERRATRRRQAGTPAEAARTTAADGTVAVAGPR</sequence>
<proteinExistence type="predicted"/>
<feature type="transmembrane region" description="Helical" evidence="2">
    <location>
        <begin position="554"/>
        <end position="571"/>
    </location>
</feature>
<name>A0ABX8S6V5_9ACTN</name>
<dbReference type="Gene3D" id="3.30.2090.10">
    <property type="entry name" value="Multidrug efflux transporter AcrB TolC docking domain, DN and DC subdomains"/>
    <property type="match status" value="2"/>
</dbReference>
<evidence type="ECO:0000313" key="3">
    <source>
        <dbReference type="EMBL" id="QXQ13196.1"/>
    </source>
</evidence>
<feature type="transmembrane region" description="Helical" evidence="2">
    <location>
        <begin position="986"/>
        <end position="1005"/>
    </location>
</feature>
<dbReference type="Gene3D" id="3.30.70.1430">
    <property type="entry name" value="Multidrug efflux transporter AcrB pore domain"/>
    <property type="match status" value="2"/>
</dbReference>
<evidence type="ECO:0000313" key="4">
    <source>
        <dbReference type="Proteomes" id="UP000887023"/>
    </source>
</evidence>
<protein>
    <submittedName>
        <fullName evidence="3">Efflux RND transporter permease subunit</fullName>
    </submittedName>
</protein>
<dbReference type="PANTHER" id="PTHR32063:SF0">
    <property type="entry name" value="SWARMING MOTILITY PROTEIN SWRC"/>
    <property type="match status" value="1"/>
</dbReference>
<dbReference type="EMBL" id="CP079105">
    <property type="protein sequence ID" value="QXQ13196.1"/>
    <property type="molecule type" value="Genomic_DNA"/>
</dbReference>
<dbReference type="Gene3D" id="3.30.70.1440">
    <property type="entry name" value="Multidrug efflux transporter AcrB pore domain"/>
    <property type="match status" value="1"/>
</dbReference>
<dbReference type="SUPFAM" id="SSF82866">
    <property type="entry name" value="Multidrug efflux transporter AcrB transmembrane domain"/>
    <property type="match status" value="2"/>
</dbReference>
<feature type="transmembrane region" description="Helical" evidence="2">
    <location>
        <begin position="940"/>
        <end position="965"/>
    </location>
</feature>
<reference evidence="3" key="1">
    <citation type="submission" date="2021-07" db="EMBL/GenBank/DDBJ databases">
        <title>Candidatus Kaistella beijingensis sp. nov. isolated from a municipal wastewater treatment plant is involved in sludge foaming.</title>
        <authorList>
            <person name="Song Y."/>
            <person name="Liu S.-J."/>
        </authorList>
    </citation>
    <scope>NUCLEOTIDE SEQUENCE</scope>
    <source>
        <strain evidence="3">DSM 43998</strain>
    </source>
</reference>
<dbReference type="Gene3D" id="1.20.1640.10">
    <property type="entry name" value="Multidrug efflux transporter AcrB transmembrane domain"/>
    <property type="match status" value="2"/>
</dbReference>